<dbReference type="AlphaFoldDB" id="A0A3Q9JKL5"/>
<proteinExistence type="predicted"/>
<name>A0A3Q9JKL5_9GAMM</name>
<organism evidence="1 2">
    <name type="scientific">Entomomonas moraniae</name>
    <dbReference type="NCBI Taxonomy" id="2213226"/>
    <lineage>
        <taxon>Bacteria</taxon>
        <taxon>Pseudomonadati</taxon>
        <taxon>Pseudomonadota</taxon>
        <taxon>Gammaproteobacteria</taxon>
        <taxon>Pseudomonadales</taxon>
        <taxon>Pseudomonadaceae</taxon>
        <taxon>Entomomonas</taxon>
    </lineage>
</organism>
<dbReference type="EMBL" id="CP029822">
    <property type="protein sequence ID" value="AZS49678.1"/>
    <property type="molecule type" value="Genomic_DNA"/>
</dbReference>
<evidence type="ECO:0000313" key="2">
    <source>
        <dbReference type="Proteomes" id="UP000273143"/>
    </source>
</evidence>
<keyword evidence="2" id="KW-1185">Reference proteome</keyword>
<accession>A0A3Q9JKL5</accession>
<sequence length="88" mass="9964">MSKTVHENLIDLQYQLKHARNNKEADKAHIEALADTIHNQLKLDEIAHEPDMSMVEELGLAVGEFEQDHPRLAATLKSILLTFHNIGI</sequence>
<dbReference type="Proteomes" id="UP000273143">
    <property type="component" value="Chromosome"/>
</dbReference>
<dbReference type="Pfam" id="PF14357">
    <property type="entry name" value="DUF4404"/>
    <property type="match status" value="1"/>
</dbReference>
<evidence type="ECO:0000313" key="1">
    <source>
        <dbReference type="EMBL" id="AZS49678.1"/>
    </source>
</evidence>
<protein>
    <submittedName>
        <fullName evidence="1">DUF4404 family protein</fullName>
    </submittedName>
</protein>
<dbReference type="KEGG" id="emo:DM558_02285"/>
<dbReference type="RefSeq" id="WP_127161867.1">
    <property type="nucleotide sequence ID" value="NZ_CP029822.1"/>
</dbReference>
<reference evidence="2" key="1">
    <citation type="submission" date="2018-06" db="EMBL/GenBank/DDBJ databases">
        <title>Complete genome of Pseudomonas insecticola strain QZS01.</title>
        <authorList>
            <person name="Wang J."/>
            <person name="Su Q."/>
        </authorList>
    </citation>
    <scope>NUCLEOTIDE SEQUENCE [LARGE SCALE GENOMIC DNA]</scope>
    <source>
        <strain evidence="2">QZS01</strain>
    </source>
</reference>
<dbReference type="InterPro" id="IPR025516">
    <property type="entry name" value="DUF4404"/>
</dbReference>
<gene>
    <name evidence="1" type="ORF">DM558_02285</name>
</gene>